<organism evidence="1 2">
    <name type="scientific">Photobacterium kishitanii</name>
    <dbReference type="NCBI Taxonomy" id="318456"/>
    <lineage>
        <taxon>Bacteria</taxon>
        <taxon>Pseudomonadati</taxon>
        <taxon>Pseudomonadota</taxon>
        <taxon>Gammaproteobacteria</taxon>
        <taxon>Vibrionales</taxon>
        <taxon>Vibrionaceae</taxon>
        <taxon>Photobacterium</taxon>
    </lineage>
</organism>
<name>A0A2T3KB78_9GAMM</name>
<evidence type="ECO:0000313" key="2">
    <source>
        <dbReference type="Proteomes" id="UP000241426"/>
    </source>
</evidence>
<gene>
    <name evidence="1" type="ORF">C9J27_23740</name>
</gene>
<dbReference type="EMBL" id="PYNF01000041">
    <property type="protein sequence ID" value="PSU90400.1"/>
    <property type="molecule type" value="Genomic_DNA"/>
</dbReference>
<proteinExistence type="predicted"/>
<reference evidence="1 2" key="1">
    <citation type="submission" date="2018-01" db="EMBL/GenBank/DDBJ databases">
        <title>Whole genome sequencing of Histamine producing bacteria.</title>
        <authorList>
            <person name="Butler K."/>
        </authorList>
    </citation>
    <scope>NUCLEOTIDE SEQUENCE [LARGE SCALE GENOMIC DNA]</scope>
    <source>
        <strain evidence="1 2">FS-7.2</strain>
    </source>
</reference>
<evidence type="ECO:0000313" key="1">
    <source>
        <dbReference type="EMBL" id="PSU90400.1"/>
    </source>
</evidence>
<dbReference type="AlphaFoldDB" id="A0A2T3KB78"/>
<comment type="caution">
    <text evidence="1">The sequence shown here is derived from an EMBL/GenBank/DDBJ whole genome shotgun (WGS) entry which is preliminary data.</text>
</comment>
<sequence>MLKLFCCDSGQYLYGTVAKKAQFKLKYKSIYVVAMMVNKNPAEKKPAWLAGFSASIVNDSELVNLVVICRTSTIIT</sequence>
<accession>A0A2T3KB78</accession>
<dbReference type="Proteomes" id="UP000241426">
    <property type="component" value="Unassembled WGS sequence"/>
</dbReference>
<protein>
    <submittedName>
        <fullName evidence="1">Uncharacterized protein</fullName>
    </submittedName>
</protein>